<accession>A0AB74UG14</accession>
<evidence type="ECO:0000256" key="1">
    <source>
        <dbReference type="SAM" id="MobiDB-lite"/>
    </source>
</evidence>
<dbReference type="EMBL" id="CP159578">
    <property type="protein sequence ID" value="XCJ80850.1"/>
    <property type="molecule type" value="Genomic_DNA"/>
</dbReference>
<reference evidence="2" key="1">
    <citation type="submission" date="2024-06" db="EMBL/GenBank/DDBJ databases">
        <title>Complete genome of Salinicola endophyticus HNIBRBA4755.</title>
        <authorList>
            <person name="Shin S.Y."/>
            <person name="Kang H."/>
            <person name="Song J."/>
        </authorList>
    </citation>
    <scope>NUCLEOTIDE SEQUENCE</scope>
    <source>
        <strain evidence="2">HNIBRBA4755</strain>
    </source>
</reference>
<feature type="compositionally biased region" description="Basic and acidic residues" evidence="1">
    <location>
        <begin position="1"/>
        <end position="16"/>
    </location>
</feature>
<name>A0AB74UG14_9GAMM</name>
<dbReference type="RefSeq" id="WP_353981659.1">
    <property type="nucleotide sequence ID" value="NZ_CP159578.1"/>
</dbReference>
<gene>
    <name evidence="2" type="ORF">ABV408_06595</name>
</gene>
<feature type="region of interest" description="Disordered" evidence="1">
    <location>
        <begin position="1"/>
        <end position="34"/>
    </location>
</feature>
<protein>
    <submittedName>
        <fullName evidence="2">Uncharacterized protein</fullName>
    </submittedName>
</protein>
<evidence type="ECO:0000313" key="2">
    <source>
        <dbReference type="EMBL" id="XCJ80850.1"/>
    </source>
</evidence>
<proteinExistence type="predicted"/>
<organism evidence="2">
    <name type="scientific">Salinicola endophyticus</name>
    <dbReference type="NCBI Taxonomy" id="1949083"/>
    <lineage>
        <taxon>Bacteria</taxon>
        <taxon>Pseudomonadati</taxon>
        <taxon>Pseudomonadota</taxon>
        <taxon>Gammaproteobacteria</taxon>
        <taxon>Oceanospirillales</taxon>
        <taxon>Halomonadaceae</taxon>
        <taxon>Salinicola</taxon>
    </lineage>
</organism>
<sequence length="85" mass="9844">MCDNDRESLIRRTQEKARHHFGRSEQAAPRDPSAIPEDIRLTLVALVTERLIRLRERPMRPGKAEEFERLKPAAEWLLGQAEGAR</sequence>
<dbReference type="AlphaFoldDB" id="A0AB74UG14"/>